<dbReference type="InterPro" id="IPR038497">
    <property type="entry name" value="ATPase_V1-cplx_hsu_C_sf"/>
</dbReference>
<evidence type="ECO:0000313" key="8">
    <source>
        <dbReference type="EMBL" id="KAI1712151.1"/>
    </source>
</evidence>
<dbReference type="Gene3D" id="1.25.10.10">
    <property type="entry name" value="Leucine-rich Repeat Variant"/>
    <property type="match status" value="1"/>
</dbReference>
<evidence type="ECO:0000259" key="7">
    <source>
        <dbReference type="Pfam" id="PF11698"/>
    </source>
</evidence>
<sequence>MQHCLCHTKNSCKIVPLMTAQSTNAGGDVAVGQHAIAQIDMINATSKLQLEAAEVRSATNRPNWTSYLRSQLVPQDEYNFIVALEAAKSKTERDEVLNRDKNNTARCIISLITDVAKDQLIRYVLTVFDDLLQEDKVRVEIFHEYARKMKRTIWSWFQGILTRNDNFIVNQMSSIFAKLACFGSTRMEGKELQYYFNFLKDEFKNPNNDYINTSARCLQMMLRIDEYREEFIRSDGIANIMSALNGKANFQLQYQLIFCLWCLSFNSNIAIHIQNSGVIQVLGDILSECSKEKVIRIILASFRNLLEKIDDREIARESALQMVQCKTLKTLELMDAKKFDDPDLQEDIEFLSEKLHASVQDLSSFDEYCTEVRSGRLQWSPVHKSEKFWRENAQRFNEKNFELIKILIRILDVSTDPLVLCVAAHDIGEYVRHYPRGKNIIEQYQGKQAVMKLLSAEDPNVRYHALLAIQKLMVHNWEYLGKQLDADKSDAVTAN</sequence>
<dbReference type="Pfam" id="PF03224">
    <property type="entry name" value="V-ATPase_H_N"/>
    <property type="match status" value="1"/>
</dbReference>
<gene>
    <name evidence="8" type="ORF">DdX_09693</name>
</gene>
<dbReference type="SUPFAM" id="SSF48371">
    <property type="entry name" value="ARM repeat"/>
    <property type="match status" value="1"/>
</dbReference>
<dbReference type="Proteomes" id="UP001201812">
    <property type="component" value="Unassembled WGS sequence"/>
</dbReference>
<comment type="function">
    <text evidence="5">Subunit of the V1 complex of vacuolar(H+)-ATPase (V-ATPase), a multisubunit enzyme composed of a peripheral complex (V1) that hydrolyzes ATP and a membrane integral complex (V0) that translocates protons. V-ATPase is responsible for acidifying and maintaining the pH of intracellular compartments and in some cell types, is targeted to the plasma membrane, where it is responsible for acidifying the extracellular environment. Subunit H is essential for V-ATPase activity, but not for the assembly of the complex.</text>
</comment>
<dbReference type="GO" id="GO:0005765">
    <property type="term" value="C:lysosomal membrane"/>
    <property type="evidence" value="ECO:0007669"/>
    <property type="project" value="TreeGrafter"/>
</dbReference>
<accession>A0AAD4N1W6</accession>
<protein>
    <recommendedName>
        <fullName evidence="6">V-type proton ATPase subunit H</fullName>
    </recommendedName>
</protein>
<keyword evidence="4 6" id="KW-0406">Ion transport</keyword>
<comment type="similarity">
    <text evidence="1 6">Belongs to the V-ATPase H subunit family.</text>
</comment>
<organism evidence="8 9">
    <name type="scientific">Ditylenchus destructor</name>
    <dbReference type="NCBI Taxonomy" id="166010"/>
    <lineage>
        <taxon>Eukaryota</taxon>
        <taxon>Metazoa</taxon>
        <taxon>Ecdysozoa</taxon>
        <taxon>Nematoda</taxon>
        <taxon>Chromadorea</taxon>
        <taxon>Rhabditida</taxon>
        <taxon>Tylenchina</taxon>
        <taxon>Tylenchomorpha</taxon>
        <taxon>Sphaerularioidea</taxon>
        <taxon>Anguinidae</taxon>
        <taxon>Anguininae</taxon>
        <taxon>Ditylenchus</taxon>
    </lineage>
</organism>
<dbReference type="Gene3D" id="1.25.40.150">
    <property type="entry name" value="V-type ATPase, subunit H, C-terminal domain"/>
    <property type="match status" value="1"/>
</dbReference>
<evidence type="ECO:0000256" key="6">
    <source>
        <dbReference type="PIRNR" id="PIRNR032184"/>
    </source>
</evidence>
<evidence type="ECO:0000256" key="4">
    <source>
        <dbReference type="ARBA" id="ARBA00023065"/>
    </source>
</evidence>
<evidence type="ECO:0000256" key="5">
    <source>
        <dbReference type="ARBA" id="ARBA00046225"/>
    </source>
</evidence>
<evidence type="ECO:0000256" key="3">
    <source>
        <dbReference type="ARBA" id="ARBA00022781"/>
    </source>
</evidence>
<evidence type="ECO:0000256" key="2">
    <source>
        <dbReference type="ARBA" id="ARBA00022448"/>
    </source>
</evidence>
<dbReference type="InterPro" id="IPR004908">
    <property type="entry name" value="ATPase_V1-cplx_hsu"/>
</dbReference>
<dbReference type="FunFam" id="1.25.10.10:FF:000067">
    <property type="entry name" value="V-type proton ATPase subunit H"/>
    <property type="match status" value="1"/>
</dbReference>
<name>A0AAD4N1W6_9BILA</name>
<evidence type="ECO:0000313" key="9">
    <source>
        <dbReference type="Proteomes" id="UP001201812"/>
    </source>
</evidence>
<comment type="subunit">
    <text evidence="6">V-ATPase is a heteromultimeric enzyme made up of two complexes: the ATP-hydrolytic V1 complex and the proton translocation V0 complex.</text>
</comment>
<evidence type="ECO:0000256" key="1">
    <source>
        <dbReference type="ARBA" id="ARBA00008613"/>
    </source>
</evidence>
<dbReference type="GO" id="GO:0046961">
    <property type="term" value="F:proton-transporting ATPase activity, rotational mechanism"/>
    <property type="evidence" value="ECO:0007669"/>
    <property type="project" value="UniProtKB-UniRule"/>
</dbReference>
<dbReference type="PIRSF" id="PIRSF032184">
    <property type="entry name" value="ATPase_V1_H"/>
    <property type="match status" value="1"/>
</dbReference>
<comment type="caution">
    <text evidence="8">The sequence shown here is derived from an EMBL/GenBank/DDBJ whole genome shotgun (WGS) entry which is preliminary data.</text>
</comment>
<dbReference type="InterPro" id="IPR011987">
    <property type="entry name" value="ATPase_V1-cplx_hsu_C"/>
</dbReference>
<feature type="domain" description="ATPase V1 complex subunit H C-terminal" evidence="7">
    <location>
        <begin position="362"/>
        <end position="477"/>
    </location>
</feature>
<dbReference type="EMBL" id="JAKKPZ010000019">
    <property type="protein sequence ID" value="KAI1712151.1"/>
    <property type="molecule type" value="Genomic_DNA"/>
</dbReference>
<proteinExistence type="inferred from homology"/>
<keyword evidence="3 6" id="KW-0375">Hydrogen ion transport</keyword>
<dbReference type="InterPro" id="IPR011989">
    <property type="entry name" value="ARM-like"/>
</dbReference>
<dbReference type="CDD" id="cd00256">
    <property type="entry name" value="VATPase_H"/>
    <property type="match status" value="1"/>
</dbReference>
<keyword evidence="2 6" id="KW-0813">Transport</keyword>
<keyword evidence="9" id="KW-1185">Reference proteome</keyword>
<dbReference type="PANTHER" id="PTHR10698:SF0">
    <property type="entry name" value="V-TYPE PROTON ATPASE SUBUNIT H"/>
    <property type="match status" value="1"/>
</dbReference>
<dbReference type="GO" id="GO:0000221">
    <property type="term" value="C:vacuolar proton-transporting V-type ATPase, V1 domain"/>
    <property type="evidence" value="ECO:0007669"/>
    <property type="project" value="UniProtKB-UniRule"/>
</dbReference>
<dbReference type="Pfam" id="PF11698">
    <property type="entry name" value="V-ATPase_H_C"/>
    <property type="match status" value="1"/>
</dbReference>
<dbReference type="FunFam" id="1.25.40.150:FF:000001">
    <property type="entry name" value="V-type proton ATPase subunit H"/>
    <property type="match status" value="1"/>
</dbReference>
<dbReference type="AlphaFoldDB" id="A0AAD4N1W6"/>
<reference evidence="8" key="1">
    <citation type="submission" date="2022-01" db="EMBL/GenBank/DDBJ databases">
        <title>Genome Sequence Resource for Two Populations of Ditylenchus destructor, the Migratory Endoparasitic Phytonematode.</title>
        <authorList>
            <person name="Zhang H."/>
            <person name="Lin R."/>
            <person name="Xie B."/>
        </authorList>
    </citation>
    <scope>NUCLEOTIDE SEQUENCE</scope>
    <source>
        <strain evidence="8">BazhouSP</strain>
    </source>
</reference>
<dbReference type="PANTHER" id="PTHR10698">
    <property type="entry name" value="V-TYPE PROTON ATPASE SUBUNIT H"/>
    <property type="match status" value="1"/>
</dbReference>
<dbReference type="InterPro" id="IPR016024">
    <property type="entry name" value="ARM-type_fold"/>
</dbReference>